<reference evidence="1 2" key="1">
    <citation type="submission" date="2013-07" db="EMBL/GenBank/DDBJ databases">
        <title>Isolation of Lactococcus garvieae strain TRF1 from the fecal material of a timber rattlesnake.</title>
        <authorList>
            <person name="McLaughlin R.W."/>
            <person name="Cochran P.A."/>
            <person name="Dowd S.E."/>
        </authorList>
    </citation>
    <scope>NUCLEOTIDE SEQUENCE [LARGE SCALE GENOMIC DNA]</scope>
    <source>
        <strain evidence="1 2">TRF1</strain>
    </source>
</reference>
<accession>V8AU38</accession>
<evidence type="ECO:0000313" key="2">
    <source>
        <dbReference type="Proteomes" id="UP000018692"/>
    </source>
</evidence>
<comment type="caution">
    <text evidence="1">The sequence shown here is derived from an EMBL/GenBank/DDBJ whole genome shotgun (WGS) entry which is preliminary data.</text>
</comment>
<proteinExistence type="predicted"/>
<dbReference type="AlphaFoldDB" id="V8AU38"/>
<evidence type="ECO:0000313" key="1">
    <source>
        <dbReference type="EMBL" id="ETD05686.1"/>
    </source>
</evidence>
<name>V8AU38_9LACT</name>
<organism evidence="1 2">
    <name type="scientific">Lactococcus garvieae TRF1</name>
    <dbReference type="NCBI Taxonomy" id="1380772"/>
    <lineage>
        <taxon>Bacteria</taxon>
        <taxon>Bacillati</taxon>
        <taxon>Bacillota</taxon>
        <taxon>Bacilli</taxon>
        <taxon>Lactobacillales</taxon>
        <taxon>Streptococcaceae</taxon>
        <taxon>Lactococcus</taxon>
    </lineage>
</organism>
<protein>
    <submittedName>
        <fullName evidence="1">Uncharacterized protein</fullName>
    </submittedName>
</protein>
<dbReference type="EMBL" id="AVFE01000002">
    <property type="protein sequence ID" value="ETD05686.1"/>
    <property type="molecule type" value="Genomic_DNA"/>
</dbReference>
<dbReference type="PATRIC" id="fig|1380772.3.peg.224"/>
<gene>
    <name evidence="1" type="ORF">N568_0101035</name>
</gene>
<dbReference type="Proteomes" id="UP000018692">
    <property type="component" value="Unassembled WGS sequence"/>
</dbReference>
<sequence>MSKIFKIVDVAREAIEEYQILSGDKNSILVSISKKISRYIEDNYGKGTKITLEIKDKILSWEGLGGYFKGRADADWKGTRYFEELAKKMQLENNTWINQRLVSQHEDPTVLEIENEIKHMKNSLIDEIMFNAYLNISDQSYHDAYKIIVQNNFDKQLLNFARKKFFKKYFKVDIFTNDFIQYWNRYGDPFNVEITPEMAEALERINNEDNYKYYLHDINKII</sequence>